<dbReference type="Proteomes" id="UP000663842">
    <property type="component" value="Unassembled WGS sequence"/>
</dbReference>
<dbReference type="EMBL" id="CAJOBF010012741">
    <property type="protein sequence ID" value="CAF4322121.1"/>
    <property type="molecule type" value="Genomic_DNA"/>
</dbReference>
<evidence type="ECO:0000256" key="2">
    <source>
        <dbReference type="ARBA" id="ARBA00010463"/>
    </source>
</evidence>
<dbReference type="InterPro" id="IPR019320">
    <property type="entry name" value="BORCS8"/>
</dbReference>
<evidence type="ECO:0000256" key="4">
    <source>
        <dbReference type="ARBA" id="ARBA00023228"/>
    </source>
</evidence>
<sequence>MNRLNSDTEIKVSASIRFLNDTIQFNANEPSLAYYRIQEHVQKNLPSMVQRKYELQNLQEQMSGLVFDVEYSVDAVKDLTKSTEHINNILTHLEKALSIGSQISLFRQQHIEQQLFEKKDGPLLSSLKK</sequence>
<dbReference type="Proteomes" id="UP000663856">
    <property type="component" value="Unassembled WGS sequence"/>
</dbReference>
<reference evidence="5" key="1">
    <citation type="submission" date="2021-02" db="EMBL/GenBank/DDBJ databases">
        <authorList>
            <person name="Nowell W R."/>
        </authorList>
    </citation>
    <scope>NUCLEOTIDE SEQUENCE</scope>
</reference>
<comment type="subcellular location">
    <subcellularLocation>
        <location evidence="1">Lysosome membrane</location>
    </subcellularLocation>
</comment>
<comment type="similarity">
    <text evidence="2">Belongs to the BORCS8 family.</text>
</comment>
<evidence type="ECO:0000256" key="3">
    <source>
        <dbReference type="ARBA" id="ARBA00023136"/>
    </source>
</evidence>
<dbReference type="AlphaFoldDB" id="A0A816UY50"/>
<dbReference type="Pfam" id="PF10167">
    <property type="entry name" value="BORCS8"/>
    <property type="match status" value="1"/>
</dbReference>
<evidence type="ECO:0000313" key="8">
    <source>
        <dbReference type="Proteomes" id="UP000663856"/>
    </source>
</evidence>
<dbReference type="PANTHER" id="PTHR21146:SF0">
    <property type="entry name" value="BLOC-1-RELATED COMPLEX SUBUNIT 8"/>
    <property type="match status" value="1"/>
</dbReference>
<keyword evidence="3" id="KW-0472">Membrane</keyword>
<dbReference type="EMBL" id="CAJNRG010012526">
    <property type="protein sequence ID" value="CAF2140752.1"/>
    <property type="molecule type" value="Genomic_DNA"/>
</dbReference>
<dbReference type="PANTHER" id="PTHR21146">
    <property type="entry name" value="MEF2B PROTEIN"/>
    <property type="match status" value="1"/>
</dbReference>
<comment type="caution">
    <text evidence="5">The sequence shown here is derived from an EMBL/GenBank/DDBJ whole genome shotgun (WGS) entry which is preliminary data.</text>
</comment>
<name>A0A816UY50_9BILA</name>
<organism evidence="5 8">
    <name type="scientific">Rotaria magnacalcarata</name>
    <dbReference type="NCBI Taxonomy" id="392030"/>
    <lineage>
        <taxon>Eukaryota</taxon>
        <taxon>Metazoa</taxon>
        <taxon>Spiralia</taxon>
        <taxon>Gnathifera</taxon>
        <taxon>Rotifera</taxon>
        <taxon>Eurotatoria</taxon>
        <taxon>Bdelloidea</taxon>
        <taxon>Philodinida</taxon>
        <taxon>Philodinidae</taxon>
        <taxon>Rotaria</taxon>
    </lineage>
</organism>
<keyword evidence="4" id="KW-0458">Lysosome</keyword>
<evidence type="ECO:0000256" key="1">
    <source>
        <dbReference type="ARBA" id="ARBA00004656"/>
    </source>
</evidence>
<dbReference type="GO" id="GO:0005765">
    <property type="term" value="C:lysosomal membrane"/>
    <property type="evidence" value="ECO:0007669"/>
    <property type="project" value="UniProtKB-SubCell"/>
</dbReference>
<proteinExistence type="inferred from homology"/>
<dbReference type="EMBL" id="CAJNRF010010095">
    <property type="protein sequence ID" value="CAF2116767.1"/>
    <property type="molecule type" value="Genomic_DNA"/>
</dbReference>
<evidence type="ECO:0000313" key="7">
    <source>
        <dbReference type="EMBL" id="CAF4322121.1"/>
    </source>
</evidence>
<accession>A0A816UY50</accession>
<protein>
    <submittedName>
        <fullName evidence="5">Uncharacterized protein</fullName>
    </submittedName>
</protein>
<dbReference type="Proteomes" id="UP000663887">
    <property type="component" value="Unassembled WGS sequence"/>
</dbReference>
<evidence type="ECO:0000313" key="6">
    <source>
        <dbReference type="EMBL" id="CAF2140752.1"/>
    </source>
</evidence>
<gene>
    <name evidence="7" type="ORF">UXM345_LOCUS34528</name>
    <name evidence="5" type="ORF">WKI299_LOCUS23366</name>
    <name evidence="6" type="ORF">XDN619_LOCUS26682</name>
</gene>
<dbReference type="GO" id="GO:0099078">
    <property type="term" value="C:BORC complex"/>
    <property type="evidence" value="ECO:0007669"/>
    <property type="project" value="TreeGrafter"/>
</dbReference>
<evidence type="ECO:0000313" key="5">
    <source>
        <dbReference type="EMBL" id="CAF2116767.1"/>
    </source>
</evidence>